<dbReference type="InterPro" id="IPR050261">
    <property type="entry name" value="FrsA_esterase"/>
</dbReference>
<dbReference type="PANTHER" id="PTHR22946">
    <property type="entry name" value="DIENELACTONE HYDROLASE DOMAIN-CONTAINING PROTEIN-RELATED"/>
    <property type="match status" value="1"/>
</dbReference>
<name>A0ABP7UCE1_9ACTN</name>
<protein>
    <recommendedName>
        <fullName evidence="5">Alpha/beta hydrolase</fullName>
    </recommendedName>
</protein>
<evidence type="ECO:0000256" key="2">
    <source>
        <dbReference type="ARBA" id="ARBA00022801"/>
    </source>
</evidence>
<dbReference type="PANTHER" id="PTHR22946:SF9">
    <property type="entry name" value="POLYKETIDE TRANSFERASE AF380"/>
    <property type="match status" value="1"/>
</dbReference>
<evidence type="ECO:0008006" key="5">
    <source>
        <dbReference type="Google" id="ProtNLM"/>
    </source>
</evidence>
<comment type="caution">
    <text evidence="3">The sequence shown here is derived from an EMBL/GenBank/DDBJ whole genome shotgun (WGS) entry which is preliminary data.</text>
</comment>
<keyword evidence="4" id="KW-1185">Reference proteome</keyword>
<dbReference type="InterPro" id="IPR029058">
    <property type="entry name" value="AB_hydrolase_fold"/>
</dbReference>
<organism evidence="3 4">
    <name type="scientific">Streptomyces shaanxiensis</name>
    <dbReference type="NCBI Taxonomy" id="653357"/>
    <lineage>
        <taxon>Bacteria</taxon>
        <taxon>Bacillati</taxon>
        <taxon>Actinomycetota</taxon>
        <taxon>Actinomycetes</taxon>
        <taxon>Kitasatosporales</taxon>
        <taxon>Streptomycetaceae</taxon>
        <taxon>Streptomyces</taxon>
    </lineage>
</organism>
<reference evidence="4" key="1">
    <citation type="journal article" date="2019" name="Int. J. Syst. Evol. Microbiol.">
        <title>The Global Catalogue of Microorganisms (GCM) 10K type strain sequencing project: providing services to taxonomists for standard genome sequencing and annotation.</title>
        <authorList>
            <consortium name="The Broad Institute Genomics Platform"/>
            <consortium name="The Broad Institute Genome Sequencing Center for Infectious Disease"/>
            <person name="Wu L."/>
            <person name="Ma J."/>
        </authorList>
    </citation>
    <scope>NUCLEOTIDE SEQUENCE [LARGE SCALE GENOMIC DNA]</scope>
    <source>
        <strain evidence="4">JCM 16925</strain>
    </source>
</reference>
<evidence type="ECO:0000313" key="3">
    <source>
        <dbReference type="EMBL" id="GAA4040384.1"/>
    </source>
</evidence>
<evidence type="ECO:0000313" key="4">
    <source>
        <dbReference type="Proteomes" id="UP001499984"/>
    </source>
</evidence>
<comment type="similarity">
    <text evidence="1">Belongs to the AB hydrolase superfamily.</text>
</comment>
<evidence type="ECO:0000256" key="1">
    <source>
        <dbReference type="ARBA" id="ARBA00008645"/>
    </source>
</evidence>
<dbReference type="RefSeq" id="WP_345008506.1">
    <property type="nucleotide sequence ID" value="NZ_BAAAZY010000003.1"/>
</dbReference>
<gene>
    <name evidence="3" type="ORF">GCM10022233_06250</name>
</gene>
<dbReference type="EMBL" id="BAAAZY010000003">
    <property type="protein sequence ID" value="GAA4040384.1"/>
    <property type="molecule type" value="Genomic_DNA"/>
</dbReference>
<dbReference type="Proteomes" id="UP001499984">
    <property type="component" value="Unassembled WGS sequence"/>
</dbReference>
<sequence>MTELDMAELAFNGFVGQWTEGTTDGRRAPLLRRPSELGLAYEDVTFPSMDGVPLEGWFIPADSDRLITHNHFSPGNRYGYPGHLPGWDRFGGFEVNFLPAYKALHDAGYNVLAYDLRNHGMSGYGNGGICTIGLTEYRDVIGALRYAAARPDTKNMKKALLSVCLGANSTAVAWAKHPEEFAEIQALVMLQPLEGRSIGEQFSKALGFEGGYDRLDQAVLERTGFHLAEQSPAKYASAITVPTLVAQEHDDVMTTPEAVQAVHDAIPVEDKQMHWIHGSTRRFDGYNYFSEHPEVAVDWFDAHVR</sequence>
<dbReference type="Gene3D" id="3.40.50.1820">
    <property type="entry name" value="alpha/beta hydrolase"/>
    <property type="match status" value="1"/>
</dbReference>
<dbReference type="SUPFAM" id="SSF53474">
    <property type="entry name" value="alpha/beta-Hydrolases"/>
    <property type="match status" value="1"/>
</dbReference>
<keyword evidence="2" id="KW-0378">Hydrolase</keyword>
<proteinExistence type="inferred from homology"/>
<accession>A0ABP7UCE1</accession>